<evidence type="ECO:0000256" key="4">
    <source>
        <dbReference type="ARBA" id="ARBA00022692"/>
    </source>
</evidence>
<dbReference type="SUPFAM" id="SSF56935">
    <property type="entry name" value="Porins"/>
    <property type="match status" value="1"/>
</dbReference>
<feature type="chain" id="PRO_5002111088" evidence="7">
    <location>
        <begin position="24"/>
        <end position="969"/>
    </location>
</feature>
<evidence type="ECO:0000259" key="8">
    <source>
        <dbReference type="Pfam" id="PF25183"/>
    </source>
</evidence>
<dbReference type="Gene3D" id="2.60.40.1120">
    <property type="entry name" value="Carboxypeptidase-like, regulatory domain"/>
    <property type="match status" value="1"/>
</dbReference>
<evidence type="ECO:0000313" key="10">
    <source>
        <dbReference type="Proteomes" id="UP000031518"/>
    </source>
</evidence>
<dbReference type="InterPro" id="IPR036942">
    <property type="entry name" value="Beta-barrel_TonB_sf"/>
</dbReference>
<evidence type="ECO:0000256" key="7">
    <source>
        <dbReference type="SAM" id="SignalP"/>
    </source>
</evidence>
<dbReference type="GO" id="GO:0015344">
    <property type="term" value="F:siderophore uptake transmembrane transporter activity"/>
    <property type="evidence" value="ECO:0007669"/>
    <property type="project" value="TreeGrafter"/>
</dbReference>
<dbReference type="Proteomes" id="UP000031518">
    <property type="component" value="Unassembled WGS sequence"/>
</dbReference>
<gene>
    <name evidence="9" type="ORF">PYK22_02838</name>
</gene>
<organism evidence="9 10">
    <name type="scientific">Pyrinomonas methylaliphatogenes</name>
    <dbReference type="NCBI Taxonomy" id="454194"/>
    <lineage>
        <taxon>Bacteria</taxon>
        <taxon>Pseudomonadati</taxon>
        <taxon>Acidobacteriota</taxon>
        <taxon>Blastocatellia</taxon>
        <taxon>Blastocatellales</taxon>
        <taxon>Pyrinomonadaceae</taxon>
        <taxon>Pyrinomonas</taxon>
    </lineage>
</organism>
<keyword evidence="4" id="KW-0812">Transmembrane</keyword>
<evidence type="ECO:0000256" key="1">
    <source>
        <dbReference type="ARBA" id="ARBA00004571"/>
    </source>
</evidence>
<protein>
    <submittedName>
        <fullName evidence="9">Outer membrane receptor protein</fullName>
    </submittedName>
</protein>
<evidence type="ECO:0000256" key="5">
    <source>
        <dbReference type="ARBA" id="ARBA00023136"/>
    </source>
</evidence>
<dbReference type="Gene3D" id="2.40.170.20">
    <property type="entry name" value="TonB-dependent receptor, beta-barrel domain"/>
    <property type="match status" value="1"/>
</dbReference>
<evidence type="ECO:0000313" key="9">
    <source>
        <dbReference type="EMBL" id="CDM66800.1"/>
    </source>
</evidence>
<dbReference type="EMBL" id="CBXV010000008">
    <property type="protein sequence ID" value="CDM66800.1"/>
    <property type="molecule type" value="Genomic_DNA"/>
</dbReference>
<dbReference type="Pfam" id="PF25183">
    <property type="entry name" value="OMP_b-brl_4"/>
    <property type="match status" value="2"/>
</dbReference>
<dbReference type="STRING" id="454194.PYK22_02838"/>
<proteinExistence type="predicted"/>
<evidence type="ECO:0000256" key="3">
    <source>
        <dbReference type="ARBA" id="ARBA00022452"/>
    </source>
</evidence>
<dbReference type="Pfam" id="PF13620">
    <property type="entry name" value="CarboxypepD_reg"/>
    <property type="match status" value="1"/>
</dbReference>
<accession>A0A0B6X3B6</accession>
<name>A0A0B6X3B6_9BACT</name>
<feature type="signal peptide" evidence="7">
    <location>
        <begin position="1"/>
        <end position="23"/>
    </location>
</feature>
<sequence length="969" mass="105934" precursor="true">MLRSRLAASLLLLIGLAFQTAHAQSQALNGQIEGSVKDASGAVIAGASVTITNIETGATRTVQTDESGFYRAPLLPLGTYRVTAEAAGFKRLVREGITLTAGQTATIDLTLEPGGVTETVTVNSDAPIADPAKIEMGRVINEREVTNLPLVSRNPYNFALLQANVVGRPNVEFGVPRISANGYARRINYQLDGNYNTQSDRAGIRLMPISELFIGEVQVVTNGFAPEFGNTPGVVFNAVTRAGTNEYRGTVGYRFRRTPFSSRPFFSDPTKPKPETKVDDYTAALGGPIIRDRWHFYAGFERVMRDLAGEPQRVITISKADQAALIAAGVSPNAFPNSIPASQKVGFFIVRTDAQLTDKHRLVGRFNLFRNTSPNNIAGGTTTLERSIDFIDRADSVGLQLVSTFSPVVLNELRYQYARRKSENLPNENSGSGPSILISGIAAFGAPENANTIAPLEVSNQLLDNVTITRGLHTIKFGAGFNRVRQTQRAGVFARYTFPSIAAYVAAKSGANPFSYTQYTETLGDPSITVPATFYQAFVQDDWKATSRLKINYGVRYDLYAVPDGDPNAPLEFSRHFHTDKNNFAPRLGIVYALREGVLPTVLRASAGLYYEQPWLDIYRRALQNNGNPRFVTFAVGPSGVGAPRFPNTLGSLPSGATLPRQSIEAVSPDYENLVAFHTNLQLEQALSPNLSLTVGLINSRGTHLPVYRNINPINPIGFLADGRPVFSTTVSPTTRLYPQFNNVLMVESVGTSNYTAGTLVLSKRFSSGYQFSANYTYSHAIDDAPEQNLVAATSYVLSDPTNRRRDRGNAFADQRHTFVLSFVGRPTFNLESGFWRSVLNDNQLGIIATANSGETFNITTGRDLNGDGVGTAGDADRPLFIGRNTGRTPHQFNVDLRYTRFVRFSERFNLEIFGEFINVFNINSIVSVNGIVPTNPDGSLTGPLPDFTKRNPVGTDSRQFQLGFKFNF</sequence>
<dbReference type="AlphaFoldDB" id="A0A0B6X3B6"/>
<dbReference type="PANTHER" id="PTHR30069:SF46">
    <property type="entry name" value="OAR PROTEIN"/>
    <property type="match status" value="1"/>
</dbReference>
<feature type="domain" description="TonB-dependent transporter Oar-like beta-barrel" evidence="8">
    <location>
        <begin position="239"/>
        <end position="306"/>
    </location>
</feature>
<evidence type="ECO:0000256" key="6">
    <source>
        <dbReference type="ARBA" id="ARBA00023237"/>
    </source>
</evidence>
<reference evidence="9 10" key="1">
    <citation type="submission" date="2013-12" db="EMBL/GenBank/DDBJ databases">
        <authorList>
            <person name="Stott M."/>
        </authorList>
    </citation>
    <scope>NUCLEOTIDE SEQUENCE [LARGE SCALE GENOMIC DNA]</scope>
    <source>
        <strain evidence="9 10">K22</strain>
    </source>
</reference>
<dbReference type="OrthoDB" id="97893at2"/>
<feature type="domain" description="TonB-dependent transporter Oar-like beta-barrel" evidence="8">
    <location>
        <begin position="332"/>
        <end position="879"/>
    </location>
</feature>
<dbReference type="PANTHER" id="PTHR30069">
    <property type="entry name" value="TONB-DEPENDENT OUTER MEMBRANE RECEPTOR"/>
    <property type="match status" value="1"/>
</dbReference>
<dbReference type="GO" id="GO:0009279">
    <property type="term" value="C:cell outer membrane"/>
    <property type="evidence" value="ECO:0007669"/>
    <property type="project" value="UniProtKB-SubCell"/>
</dbReference>
<dbReference type="SUPFAM" id="SSF49464">
    <property type="entry name" value="Carboxypeptidase regulatory domain-like"/>
    <property type="match status" value="1"/>
</dbReference>
<evidence type="ECO:0000256" key="2">
    <source>
        <dbReference type="ARBA" id="ARBA00022448"/>
    </source>
</evidence>
<keyword evidence="5" id="KW-0472">Membrane</keyword>
<comment type="subcellular location">
    <subcellularLocation>
        <location evidence="1">Cell outer membrane</location>
        <topology evidence="1">Multi-pass membrane protein</topology>
    </subcellularLocation>
</comment>
<keyword evidence="3" id="KW-1134">Transmembrane beta strand</keyword>
<dbReference type="RefSeq" id="WP_041978265.1">
    <property type="nucleotide sequence ID" value="NZ_CBXV010000008.1"/>
</dbReference>
<dbReference type="InterPro" id="IPR039426">
    <property type="entry name" value="TonB-dep_rcpt-like"/>
</dbReference>
<dbReference type="GO" id="GO:0044718">
    <property type="term" value="P:siderophore transmembrane transport"/>
    <property type="evidence" value="ECO:0007669"/>
    <property type="project" value="TreeGrafter"/>
</dbReference>
<dbReference type="InterPro" id="IPR008969">
    <property type="entry name" value="CarboxyPept-like_regulatory"/>
</dbReference>
<keyword evidence="2" id="KW-0813">Transport</keyword>
<keyword evidence="7" id="KW-0732">Signal</keyword>
<keyword evidence="10" id="KW-1185">Reference proteome</keyword>
<reference evidence="9 10" key="2">
    <citation type="submission" date="2015-01" db="EMBL/GenBank/DDBJ databases">
        <title>Complete genome sequence of Pyrinomonas methylaliphatogenes type strain K22T.</title>
        <authorList>
            <person name="Lee K.C.Y."/>
            <person name="Power J.F."/>
            <person name="Dunfield P.F."/>
            <person name="Morgan X.C."/>
            <person name="Huttenhower C."/>
            <person name="Stott M.B."/>
        </authorList>
    </citation>
    <scope>NUCLEOTIDE SEQUENCE [LARGE SCALE GENOMIC DNA]</scope>
    <source>
        <strain evidence="9 10">K22</strain>
    </source>
</reference>
<dbReference type="InterPro" id="IPR057601">
    <property type="entry name" value="Oar-like_b-barrel"/>
</dbReference>
<keyword evidence="9" id="KW-0675">Receptor</keyword>
<keyword evidence="6" id="KW-0998">Cell outer membrane</keyword>